<organism evidence="1 2">
    <name type="scientific">Vibrio nigripulchritudo SOn1</name>
    <dbReference type="NCBI Taxonomy" id="1238450"/>
    <lineage>
        <taxon>Bacteria</taxon>
        <taxon>Pseudomonadati</taxon>
        <taxon>Pseudomonadota</taxon>
        <taxon>Gammaproteobacteria</taxon>
        <taxon>Vibrionales</taxon>
        <taxon>Vibrionaceae</taxon>
        <taxon>Vibrio</taxon>
    </lineage>
</organism>
<dbReference type="AlphaFoldDB" id="A0AAV2VQ46"/>
<evidence type="ECO:0000313" key="2">
    <source>
        <dbReference type="Proteomes" id="UP000018211"/>
    </source>
</evidence>
<comment type="caution">
    <text evidence="1">The sequence shown here is derived from an EMBL/GenBank/DDBJ whole genome shotgun (WGS) entry which is preliminary data.</text>
</comment>
<dbReference type="RefSeq" id="WP_022611718.1">
    <property type="nucleotide sequence ID" value="NZ_LK391965.1"/>
</dbReference>
<gene>
    <name evidence="1" type="ORF">VIBNISOn1_1840043</name>
</gene>
<name>A0AAV2VQ46_9VIBR</name>
<dbReference type="Proteomes" id="UP000018211">
    <property type="component" value="Unassembled WGS sequence"/>
</dbReference>
<evidence type="ECO:0000313" key="1">
    <source>
        <dbReference type="EMBL" id="CCO46660.1"/>
    </source>
</evidence>
<reference evidence="1 2" key="1">
    <citation type="journal article" date="2013" name="ISME J.">
        <title>Comparative genomics of pathogenic lineages of Vibrio nigripulchritudo identifies virulence-associated traits.</title>
        <authorList>
            <person name="Goudenege D."/>
            <person name="Labreuche Y."/>
            <person name="Krin E."/>
            <person name="Ansquer D."/>
            <person name="Mangenot S."/>
            <person name="Calteau A."/>
            <person name="Medigue C."/>
            <person name="Mazel D."/>
            <person name="Polz M.F."/>
            <person name="Le Roux F."/>
        </authorList>
    </citation>
    <scope>NUCLEOTIDE SEQUENCE [LARGE SCALE GENOMIC DNA]</scope>
    <source>
        <strain evidence="1 2">SOn1</strain>
    </source>
</reference>
<proteinExistence type="predicted"/>
<protein>
    <submittedName>
        <fullName evidence="1">Uncharacterized protein</fullName>
    </submittedName>
</protein>
<dbReference type="EMBL" id="CAOF01000095">
    <property type="protein sequence ID" value="CCO46660.1"/>
    <property type="molecule type" value="Genomic_DNA"/>
</dbReference>
<sequence length="64" mass="7180">MTGTKYYRVTEKELMALIATADSCDAMSGDLEDEAKRAQKAITSIGKRHGVEFARDYSNIETKY</sequence>
<accession>A0AAV2VQ46</accession>